<dbReference type="GO" id="GO:0004637">
    <property type="term" value="F:phosphoribosylamine-glycine ligase activity"/>
    <property type="evidence" value="ECO:0007669"/>
    <property type="project" value="TreeGrafter"/>
</dbReference>
<keyword evidence="6 15" id="KW-0963">Cytoplasm</keyword>
<keyword evidence="8 15" id="KW-0547">Nucleotide-binding</keyword>
<dbReference type="SUPFAM" id="SSF56042">
    <property type="entry name" value="PurM C-terminal domain-like"/>
    <property type="match status" value="1"/>
</dbReference>
<feature type="domain" description="PurM-like N-terminal" evidence="16">
    <location>
        <begin position="60"/>
        <end position="165"/>
    </location>
</feature>
<dbReference type="PANTHER" id="PTHR10520:SF12">
    <property type="entry name" value="TRIFUNCTIONAL PURINE BIOSYNTHETIC PROTEIN ADENOSINE-3"/>
    <property type="match status" value="1"/>
</dbReference>
<dbReference type="EMBL" id="CP002347">
    <property type="protein sequence ID" value="ADR18570.1"/>
    <property type="molecule type" value="Genomic_DNA"/>
</dbReference>
<evidence type="ECO:0000256" key="8">
    <source>
        <dbReference type="ARBA" id="ARBA00022741"/>
    </source>
</evidence>
<evidence type="ECO:0000313" key="19">
    <source>
        <dbReference type="Proteomes" id="UP000007039"/>
    </source>
</evidence>
<proteinExistence type="inferred from homology"/>
<gene>
    <name evidence="15" type="primary">purM</name>
    <name evidence="18" type="ordered locus">Calni_0659</name>
</gene>
<comment type="catalytic activity">
    <reaction evidence="14 15">
        <text>2-formamido-N(1)-(5-O-phospho-beta-D-ribosyl)acetamidine + ATP = 5-amino-1-(5-phospho-beta-D-ribosyl)imidazole + ADP + phosphate + H(+)</text>
        <dbReference type="Rhea" id="RHEA:23032"/>
        <dbReference type="ChEBI" id="CHEBI:15378"/>
        <dbReference type="ChEBI" id="CHEBI:30616"/>
        <dbReference type="ChEBI" id="CHEBI:43474"/>
        <dbReference type="ChEBI" id="CHEBI:137981"/>
        <dbReference type="ChEBI" id="CHEBI:147287"/>
        <dbReference type="ChEBI" id="CHEBI:456216"/>
        <dbReference type="EC" id="6.3.3.1"/>
    </reaction>
</comment>
<dbReference type="Proteomes" id="UP000007039">
    <property type="component" value="Chromosome"/>
</dbReference>
<dbReference type="FunFam" id="3.30.1330.10:FF:000001">
    <property type="entry name" value="Phosphoribosylformylglycinamidine cyclo-ligase"/>
    <property type="match status" value="1"/>
</dbReference>
<keyword evidence="7 15" id="KW-0436">Ligase</keyword>
<dbReference type="GO" id="GO:0005524">
    <property type="term" value="F:ATP binding"/>
    <property type="evidence" value="ECO:0007669"/>
    <property type="project" value="UniProtKB-KW"/>
</dbReference>
<evidence type="ECO:0000259" key="17">
    <source>
        <dbReference type="Pfam" id="PF02769"/>
    </source>
</evidence>
<keyword evidence="19" id="KW-1185">Reference proteome</keyword>
<dbReference type="RefSeq" id="WP_013450783.1">
    <property type="nucleotide sequence ID" value="NC_014758.1"/>
</dbReference>
<dbReference type="STRING" id="768670.Calni_0659"/>
<dbReference type="FunFam" id="3.90.650.10:FF:000011">
    <property type="entry name" value="Phosphoribosylformylglycinamidine cyclo-ligase"/>
    <property type="match status" value="1"/>
</dbReference>
<dbReference type="InterPro" id="IPR036676">
    <property type="entry name" value="PurM-like_C_sf"/>
</dbReference>
<keyword evidence="9 15" id="KW-0658">Purine biosynthesis</keyword>
<evidence type="ECO:0000256" key="10">
    <source>
        <dbReference type="ARBA" id="ARBA00022840"/>
    </source>
</evidence>
<evidence type="ECO:0000256" key="2">
    <source>
        <dbReference type="ARBA" id="ARBA00004686"/>
    </source>
</evidence>
<dbReference type="InterPro" id="IPR004733">
    <property type="entry name" value="PurM_cligase"/>
</dbReference>
<name>E4TG20_CALNY</name>
<dbReference type="Gene3D" id="3.90.650.10">
    <property type="entry name" value="PurM-like C-terminal domain"/>
    <property type="match status" value="1"/>
</dbReference>
<evidence type="ECO:0000259" key="16">
    <source>
        <dbReference type="Pfam" id="PF00586"/>
    </source>
</evidence>
<protein>
    <recommendedName>
        <fullName evidence="5 15">Phosphoribosylformylglycinamidine cyclo-ligase</fullName>
        <ecNumber evidence="4 15">6.3.3.1</ecNumber>
    </recommendedName>
    <alternativeName>
        <fullName evidence="12 15">AIR synthase</fullName>
    </alternativeName>
    <alternativeName>
        <fullName evidence="13 15">AIRS</fullName>
    </alternativeName>
    <alternativeName>
        <fullName evidence="11 15">Phosphoribosyl-aminoimidazole synthetase</fullName>
    </alternativeName>
</protein>
<dbReference type="Gene3D" id="3.30.1330.10">
    <property type="entry name" value="PurM-like, N-terminal domain"/>
    <property type="match status" value="1"/>
</dbReference>
<dbReference type="Pfam" id="PF02769">
    <property type="entry name" value="AIRS_C"/>
    <property type="match status" value="1"/>
</dbReference>
<dbReference type="GO" id="GO:0005829">
    <property type="term" value="C:cytosol"/>
    <property type="evidence" value="ECO:0007669"/>
    <property type="project" value="TreeGrafter"/>
</dbReference>
<dbReference type="HOGENOM" id="CLU_047116_0_0_0"/>
<evidence type="ECO:0000256" key="13">
    <source>
        <dbReference type="ARBA" id="ARBA00033093"/>
    </source>
</evidence>
<keyword evidence="10 15" id="KW-0067">ATP-binding</keyword>
<dbReference type="NCBIfam" id="TIGR00878">
    <property type="entry name" value="purM"/>
    <property type="match status" value="1"/>
</dbReference>
<dbReference type="EC" id="6.3.3.1" evidence="4 15"/>
<comment type="similarity">
    <text evidence="3 15">Belongs to the AIR synthase family.</text>
</comment>
<dbReference type="SUPFAM" id="SSF55326">
    <property type="entry name" value="PurM N-terminal domain-like"/>
    <property type="match status" value="1"/>
</dbReference>
<evidence type="ECO:0000256" key="6">
    <source>
        <dbReference type="ARBA" id="ARBA00022490"/>
    </source>
</evidence>
<dbReference type="GO" id="GO:0006189">
    <property type="term" value="P:'de novo' IMP biosynthetic process"/>
    <property type="evidence" value="ECO:0007669"/>
    <property type="project" value="UniProtKB-UniRule"/>
</dbReference>
<sequence>MLREKLDYSSSGVNIDEGNLFVEKIKKLVAKTLDENVPENIGGFAGFYNIGFAKDMAEPMLVSSTDGVGTKLKIAFMMNKYDTVGIDLVAMCVNDIIVTGARPLFFLDYIATGKLSADRMVDVIKGITDGCSQSSVALLGGETAEMPGMYAEGEFDLAGFCVGIVDKKNVVNGESIEEGDLLVGVKSSGLHSNGFSLARKLFFEHLKMKIDDTIFGTQSLGEVLLSPTKIYVKLVLSILQKYRIKGMVHITGGGFYDNLPRVIKNGLGADIYPDRFHKLKIYEYIKSLNIVDNKELYRVFNMGVGFVMVVDKSIADELVNYIKLLGEDASVIGEVTGINKIRIQGVDF</sequence>
<evidence type="ECO:0000256" key="9">
    <source>
        <dbReference type="ARBA" id="ARBA00022755"/>
    </source>
</evidence>
<feature type="domain" description="PurM-like C-terminal" evidence="17">
    <location>
        <begin position="177"/>
        <end position="343"/>
    </location>
</feature>
<dbReference type="CDD" id="cd02196">
    <property type="entry name" value="PurM"/>
    <property type="match status" value="1"/>
</dbReference>
<dbReference type="GO" id="GO:0046084">
    <property type="term" value="P:adenine biosynthetic process"/>
    <property type="evidence" value="ECO:0007669"/>
    <property type="project" value="TreeGrafter"/>
</dbReference>
<evidence type="ECO:0000256" key="1">
    <source>
        <dbReference type="ARBA" id="ARBA00004496"/>
    </source>
</evidence>
<dbReference type="InterPro" id="IPR010918">
    <property type="entry name" value="PurM-like_C_dom"/>
</dbReference>
<evidence type="ECO:0000256" key="5">
    <source>
        <dbReference type="ARBA" id="ARBA00020367"/>
    </source>
</evidence>
<comment type="pathway">
    <text evidence="2 15">Purine metabolism; IMP biosynthesis via de novo pathway; 5-amino-1-(5-phospho-D-ribosyl)imidazole from N(2)-formyl-N(1)-(5-phospho-D-ribosyl)glycinamide: step 2/2.</text>
</comment>
<evidence type="ECO:0000256" key="7">
    <source>
        <dbReference type="ARBA" id="ARBA00022598"/>
    </source>
</evidence>
<dbReference type="AlphaFoldDB" id="E4TG20"/>
<dbReference type="KEGG" id="cni:Calni_0659"/>
<evidence type="ECO:0000256" key="14">
    <source>
        <dbReference type="ARBA" id="ARBA00049057"/>
    </source>
</evidence>
<organism evidence="18 19">
    <name type="scientific">Calditerrivibrio nitroreducens (strain DSM 19672 / NBRC 101217 / Yu37-1)</name>
    <dbReference type="NCBI Taxonomy" id="768670"/>
    <lineage>
        <taxon>Bacteria</taxon>
        <taxon>Pseudomonadati</taxon>
        <taxon>Deferribacterota</taxon>
        <taxon>Deferribacteres</taxon>
        <taxon>Deferribacterales</taxon>
        <taxon>Calditerrivibrionaceae</taxon>
    </lineage>
</organism>
<reference evidence="18 19" key="1">
    <citation type="journal article" date="2011" name="Stand. Genomic Sci.">
        <title>Complete genome sequence of Calditerrivibrio nitroreducens type strain (Yu37-1).</title>
        <authorList>
            <person name="Pitluck S."/>
            <person name="Sikorski J."/>
            <person name="Zeytun A."/>
            <person name="Lapidus A."/>
            <person name="Nolan M."/>
            <person name="Lucas S."/>
            <person name="Hammon N."/>
            <person name="Deshpande S."/>
            <person name="Cheng J.F."/>
            <person name="Tapia R."/>
            <person name="Han C."/>
            <person name="Goodwin L."/>
            <person name="Liolios K."/>
            <person name="Pagani I."/>
            <person name="Ivanova N."/>
            <person name="Mavromatis K."/>
            <person name="Pati A."/>
            <person name="Chen A."/>
            <person name="Palaniappan K."/>
            <person name="Hauser L."/>
            <person name="Chang Y.J."/>
            <person name="Jeffries C.D."/>
            <person name="Detter J.C."/>
            <person name="Brambilla E."/>
            <person name="Djao O.D."/>
            <person name="Rohde M."/>
            <person name="Spring S."/>
            <person name="Goker M."/>
            <person name="Woyke T."/>
            <person name="Bristow J."/>
            <person name="Eisen J.A."/>
            <person name="Markowitz V."/>
            <person name="Hugenholtz P."/>
            <person name="Kyrpides N.C."/>
            <person name="Klenk H.P."/>
            <person name="Land M."/>
        </authorList>
    </citation>
    <scope>NUCLEOTIDE SEQUENCE [LARGE SCALE GENOMIC DNA]</scope>
    <source>
        <strain evidence="19">DSM 19672 / NBRC 101217 / Yu37-1</strain>
    </source>
</reference>
<dbReference type="InterPro" id="IPR016188">
    <property type="entry name" value="PurM-like_N"/>
</dbReference>
<dbReference type="PANTHER" id="PTHR10520">
    <property type="entry name" value="TRIFUNCTIONAL PURINE BIOSYNTHETIC PROTEIN ADENOSINE-3-RELATED"/>
    <property type="match status" value="1"/>
</dbReference>
<accession>E4TG20</accession>
<comment type="subcellular location">
    <subcellularLocation>
        <location evidence="1 15">Cytoplasm</location>
    </subcellularLocation>
</comment>
<dbReference type="HAMAP" id="MF_00741">
    <property type="entry name" value="AIRS"/>
    <property type="match status" value="1"/>
</dbReference>
<dbReference type="InterPro" id="IPR036921">
    <property type="entry name" value="PurM-like_N_sf"/>
</dbReference>
<evidence type="ECO:0000256" key="4">
    <source>
        <dbReference type="ARBA" id="ARBA00013047"/>
    </source>
</evidence>
<evidence type="ECO:0000256" key="15">
    <source>
        <dbReference type="HAMAP-Rule" id="MF_00741"/>
    </source>
</evidence>
<dbReference type="GO" id="GO:0004641">
    <property type="term" value="F:phosphoribosylformylglycinamidine cyclo-ligase activity"/>
    <property type="evidence" value="ECO:0007669"/>
    <property type="project" value="UniProtKB-UniRule"/>
</dbReference>
<evidence type="ECO:0000313" key="18">
    <source>
        <dbReference type="EMBL" id="ADR18570.1"/>
    </source>
</evidence>
<dbReference type="UniPathway" id="UPA00074">
    <property type="reaction ID" value="UER00129"/>
</dbReference>
<dbReference type="Pfam" id="PF00586">
    <property type="entry name" value="AIRS"/>
    <property type="match status" value="1"/>
</dbReference>
<evidence type="ECO:0000256" key="11">
    <source>
        <dbReference type="ARBA" id="ARBA00031908"/>
    </source>
</evidence>
<evidence type="ECO:0000256" key="3">
    <source>
        <dbReference type="ARBA" id="ARBA00010280"/>
    </source>
</evidence>
<dbReference type="eggNOG" id="COG0150">
    <property type="taxonomic scope" value="Bacteria"/>
</dbReference>
<evidence type="ECO:0000256" key="12">
    <source>
        <dbReference type="ARBA" id="ARBA00032931"/>
    </source>
</evidence>